<protein>
    <submittedName>
        <fullName evidence="1">Uncharacterized protein</fullName>
    </submittedName>
</protein>
<organism evidence="1 2">
    <name type="scientific">Paenibacillus residui</name>
    <dbReference type="NCBI Taxonomy" id="629724"/>
    <lineage>
        <taxon>Bacteria</taxon>
        <taxon>Bacillati</taxon>
        <taxon>Bacillota</taxon>
        <taxon>Bacilli</taxon>
        <taxon>Bacillales</taxon>
        <taxon>Paenibacillaceae</taxon>
        <taxon>Paenibacillus</taxon>
    </lineage>
</organism>
<dbReference type="Proteomes" id="UP001597120">
    <property type="component" value="Unassembled WGS sequence"/>
</dbReference>
<dbReference type="EMBL" id="JBHTIU010000042">
    <property type="protein sequence ID" value="MFD0870280.1"/>
    <property type="molecule type" value="Genomic_DNA"/>
</dbReference>
<comment type="caution">
    <text evidence="1">The sequence shown here is derived from an EMBL/GenBank/DDBJ whole genome shotgun (WGS) entry which is preliminary data.</text>
</comment>
<gene>
    <name evidence="1" type="ORF">ACFQ03_14060</name>
</gene>
<accession>A0ABW3DAQ8</accession>
<evidence type="ECO:0000313" key="1">
    <source>
        <dbReference type="EMBL" id="MFD0870280.1"/>
    </source>
</evidence>
<evidence type="ECO:0000313" key="2">
    <source>
        <dbReference type="Proteomes" id="UP001597120"/>
    </source>
</evidence>
<name>A0ABW3DAQ8_9BACL</name>
<dbReference type="RefSeq" id="WP_379288888.1">
    <property type="nucleotide sequence ID" value="NZ_JBHTIU010000042.1"/>
</dbReference>
<keyword evidence="2" id="KW-1185">Reference proteome</keyword>
<sequence length="64" mass="6817">MRPFKSSVLLAAFVLFFGWTWTQLFGNVGILVQAADDGAFAPLSSDFAGGSGTEEAPYIIETAE</sequence>
<proteinExistence type="predicted"/>
<reference evidence="2" key="1">
    <citation type="journal article" date="2019" name="Int. J. Syst. Evol. Microbiol.">
        <title>The Global Catalogue of Microorganisms (GCM) 10K type strain sequencing project: providing services to taxonomists for standard genome sequencing and annotation.</title>
        <authorList>
            <consortium name="The Broad Institute Genomics Platform"/>
            <consortium name="The Broad Institute Genome Sequencing Center for Infectious Disease"/>
            <person name="Wu L."/>
            <person name="Ma J."/>
        </authorList>
    </citation>
    <scope>NUCLEOTIDE SEQUENCE [LARGE SCALE GENOMIC DNA]</scope>
    <source>
        <strain evidence="2">CCUG 57263</strain>
    </source>
</reference>